<reference evidence="1 2" key="1">
    <citation type="submission" date="2014-06" db="EMBL/GenBank/DDBJ databases">
        <title>Functional and comparative genomic analyses of the Drosophila gut microbiota identify candidate symbiosis factors.</title>
        <authorList>
            <person name="Newell P.D."/>
            <person name="Chaston J.M."/>
            <person name="Douglas A.E."/>
        </authorList>
    </citation>
    <scope>NUCLEOTIDE SEQUENCE [LARGE SCALE GENOMIC DNA]</scope>
    <source>
        <strain evidence="1 2">DmCS_006</strain>
    </source>
</reference>
<dbReference type="AlphaFoldDB" id="A0A095AXP2"/>
<keyword evidence="2" id="KW-1185">Reference proteome</keyword>
<gene>
    <name evidence="1" type="ORF">AtDm6_2762</name>
</gene>
<proteinExistence type="predicted"/>
<evidence type="ECO:0000313" key="1">
    <source>
        <dbReference type="EMBL" id="KGB21528.1"/>
    </source>
</evidence>
<name>A0A095AXP2_9PROT</name>
<evidence type="ECO:0000313" key="2">
    <source>
        <dbReference type="Proteomes" id="UP000029448"/>
    </source>
</evidence>
<comment type="caution">
    <text evidence="1">The sequence shown here is derived from an EMBL/GenBank/DDBJ whole genome shotgun (WGS) entry which is preliminary data.</text>
</comment>
<dbReference type="PATRIC" id="fig|104102.7.peg.2727"/>
<protein>
    <submittedName>
        <fullName evidence="1">Uncharacterized protein</fullName>
    </submittedName>
</protein>
<accession>A0A095AXP2</accession>
<sequence length="37" mass="4110">MNFSDKAVLFHEGFIGFGLVTVLCRLSERLQHSTGKA</sequence>
<dbReference type="EMBL" id="JOKM01000098">
    <property type="protein sequence ID" value="KGB21528.1"/>
    <property type="molecule type" value="Genomic_DNA"/>
</dbReference>
<organism evidence="1 2">
    <name type="scientific">Acetobacter tropicalis</name>
    <dbReference type="NCBI Taxonomy" id="104102"/>
    <lineage>
        <taxon>Bacteria</taxon>
        <taxon>Pseudomonadati</taxon>
        <taxon>Pseudomonadota</taxon>
        <taxon>Alphaproteobacteria</taxon>
        <taxon>Acetobacterales</taxon>
        <taxon>Acetobacteraceae</taxon>
        <taxon>Acetobacter</taxon>
    </lineage>
</organism>
<dbReference type="Proteomes" id="UP000029448">
    <property type="component" value="Unassembled WGS sequence"/>
</dbReference>